<dbReference type="GO" id="GO:0051301">
    <property type="term" value="P:cell division"/>
    <property type="evidence" value="ECO:0007669"/>
    <property type="project" value="UniProtKB-KW"/>
</dbReference>
<keyword evidence="4" id="KW-0963">Cytoplasm</keyword>
<name>A0A8C9RS84_SCLFO</name>
<evidence type="ECO:0000313" key="13">
    <source>
        <dbReference type="Ensembl" id="ENSSFOP00015025197.2"/>
    </source>
</evidence>
<dbReference type="GO" id="GO:0005813">
    <property type="term" value="C:centrosome"/>
    <property type="evidence" value="ECO:0007669"/>
    <property type="project" value="TreeGrafter"/>
</dbReference>
<dbReference type="GO" id="GO:0005814">
    <property type="term" value="C:centriole"/>
    <property type="evidence" value="ECO:0007669"/>
    <property type="project" value="UniProtKB-SubCell"/>
</dbReference>
<dbReference type="OrthoDB" id="6361178at2759"/>
<evidence type="ECO:0000256" key="12">
    <source>
        <dbReference type="SAM" id="MobiDB-lite"/>
    </source>
</evidence>
<protein>
    <recommendedName>
        <fullName evidence="3">Spindle and centriole-associated protein 1</fullName>
    </recommendedName>
    <alternativeName>
        <fullName evidence="10">Coiled-coil domain-containing protein 52</fullName>
    </alternativeName>
</protein>
<gene>
    <name evidence="13" type="primary">spice1</name>
</gene>
<keyword evidence="6" id="KW-0498">Mitosis</keyword>
<evidence type="ECO:0000256" key="10">
    <source>
        <dbReference type="ARBA" id="ARBA00030722"/>
    </source>
</evidence>
<feature type="compositionally biased region" description="Polar residues" evidence="12">
    <location>
        <begin position="249"/>
        <end position="264"/>
    </location>
</feature>
<evidence type="ECO:0000313" key="14">
    <source>
        <dbReference type="Proteomes" id="UP000694397"/>
    </source>
</evidence>
<keyword evidence="8" id="KW-0206">Cytoskeleton</keyword>
<evidence type="ECO:0000256" key="1">
    <source>
        <dbReference type="ARBA" id="ARBA00004114"/>
    </source>
</evidence>
<dbReference type="GO" id="GO:0090307">
    <property type="term" value="P:mitotic spindle assembly"/>
    <property type="evidence" value="ECO:0007669"/>
    <property type="project" value="InterPro"/>
</dbReference>
<keyword evidence="9" id="KW-0131">Cell cycle</keyword>
<dbReference type="GeneTree" id="ENSGT00390000006207"/>
<keyword evidence="14" id="KW-1185">Reference proteome</keyword>
<feature type="compositionally biased region" description="Low complexity" evidence="12">
    <location>
        <begin position="287"/>
        <end position="300"/>
    </location>
</feature>
<evidence type="ECO:0000256" key="11">
    <source>
        <dbReference type="SAM" id="Coils"/>
    </source>
</evidence>
<feature type="coiled-coil region" evidence="11">
    <location>
        <begin position="371"/>
        <end position="419"/>
    </location>
</feature>
<accession>A0A8C9RS84</accession>
<evidence type="ECO:0000256" key="8">
    <source>
        <dbReference type="ARBA" id="ARBA00023212"/>
    </source>
</evidence>
<evidence type="ECO:0000256" key="7">
    <source>
        <dbReference type="ARBA" id="ARBA00023054"/>
    </source>
</evidence>
<evidence type="ECO:0000256" key="5">
    <source>
        <dbReference type="ARBA" id="ARBA00022618"/>
    </source>
</evidence>
<feature type="region of interest" description="Disordered" evidence="12">
    <location>
        <begin position="126"/>
        <end position="191"/>
    </location>
</feature>
<proteinExistence type="predicted"/>
<evidence type="ECO:0000256" key="6">
    <source>
        <dbReference type="ARBA" id="ARBA00022776"/>
    </source>
</evidence>
<feature type="region of interest" description="Disordered" evidence="12">
    <location>
        <begin position="245"/>
        <end position="300"/>
    </location>
</feature>
<keyword evidence="7 11" id="KW-0175">Coiled coil</keyword>
<organism evidence="13 14">
    <name type="scientific">Scleropages formosus</name>
    <name type="common">Asian bonytongue</name>
    <name type="synonym">Osteoglossum formosum</name>
    <dbReference type="NCBI Taxonomy" id="113540"/>
    <lineage>
        <taxon>Eukaryota</taxon>
        <taxon>Metazoa</taxon>
        <taxon>Chordata</taxon>
        <taxon>Craniata</taxon>
        <taxon>Vertebrata</taxon>
        <taxon>Euteleostomi</taxon>
        <taxon>Actinopterygii</taxon>
        <taxon>Neopterygii</taxon>
        <taxon>Teleostei</taxon>
        <taxon>Osteoglossocephala</taxon>
        <taxon>Osteoglossomorpha</taxon>
        <taxon>Osteoglossiformes</taxon>
        <taxon>Osteoglossidae</taxon>
        <taxon>Scleropages</taxon>
    </lineage>
</organism>
<reference evidence="13 14" key="1">
    <citation type="submission" date="2019-04" db="EMBL/GenBank/DDBJ databases">
        <authorList>
            <consortium name="Wellcome Sanger Institute Data Sharing"/>
        </authorList>
    </citation>
    <scope>NUCLEOTIDE SEQUENCE [LARGE SCALE GENOMIC DNA]</scope>
</reference>
<dbReference type="Pfam" id="PF15678">
    <property type="entry name" value="SPICE"/>
    <property type="match status" value="1"/>
</dbReference>
<dbReference type="InterPro" id="IPR031387">
    <property type="entry name" value="SPICE1"/>
</dbReference>
<feature type="compositionally biased region" description="Acidic residues" evidence="12">
    <location>
        <begin position="169"/>
        <end position="179"/>
    </location>
</feature>
<evidence type="ECO:0000256" key="2">
    <source>
        <dbReference type="ARBA" id="ARBA00004186"/>
    </source>
</evidence>
<evidence type="ECO:0000256" key="3">
    <source>
        <dbReference type="ARBA" id="ARBA00018313"/>
    </source>
</evidence>
<feature type="region of interest" description="Disordered" evidence="12">
    <location>
        <begin position="319"/>
        <end position="339"/>
    </location>
</feature>
<dbReference type="GO" id="GO:0005819">
    <property type="term" value="C:spindle"/>
    <property type="evidence" value="ECO:0007669"/>
    <property type="project" value="UniProtKB-SubCell"/>
</dbReference>
<feature type="region of interest" description="Disordered" evidence="12">
    <location>
        <begin position="623"/>
        <end position="643"/>
    </location>
</feature>
<reference evidence="13" key="2">
    <citation type="submission" date="2025-08" db="UniProtKB">
        <authorList>
            <consortium name="Ensembl"/>
        </authorList>
    </citation>
    <scope>IDENTIFICATION</scope>
</reference>
<comment type="subcellular location">
    <subcellularLocation>
        <location evidence="1">Cytoplasm</location>
        <location evidence="1">Cytoskeleton</location>
        <location evidence="1">Microtubule organizing center</location>
        <location evidence="1">Centrosome</location>
        <location evidence="1">Centriole</location>
    </subcellularLocation>
    <subcellularLocation>
        <location evidence="2">Cytoplasm</location>
        <location evidence="2">Cytoskeleton</location>
        <location evidence="2">Spindle</location>
    </subcellularLocation>
</comment>
<feature type="compositionally biased region" description="Basic residues" evidence="12">
    <location>
        <begin position="16"/>
        <end position="27"/>
    </location>
</feature>
<feature type="coiled-coil region" evidence="11">
    <location>
        <begin position="595"/>
        <end position="622"/>
    </location>
</feature>
<keyword evidence="5" id="KW-0132">Cell division</keyword>
<dbReference type="AlphaFoldDB" id="A0A8C9RS84"/>
<evidence type="ECO:0000256" key="4">
    <source>
        <dbReference type="ARBA" id="ARBA00022490"/>
    </source>
</evidence>
<dbReference type="PANTHER" id="PTHR31167:SF3">
    <property type="entry name" value="SPINDLE AND CENTRIOLE-ASSOCIATED PROTEIN 1"/>
    <property type="match status" value="1"/>
</dbReference>
<dbReference type="GO" id="GO:0046599">
    <property type="term" value="P:regulation of centriole replication"/>
    <property type="evidence" value="ECO:0007669"/>
    <property type="project" value="TreeGrafter"/>
</dbReference>
<reference evidence="13" key="3">
    <citation type="submission" date="2025-09" db="UniProtKB">
        <authorList>
            <consortium name="Ensembl"/>
        </authorList>
    </citation>
    <scope>IDENTIFICATION</scope>
</reference>
<dbReference type="PANTHER" id="PTHR31167">
    <property type="entry name" value="SPINDLE AND CENTRIOLE ASSOCIATED PROTEIN 1 SPICE1"/>
    <property type="match status" value="1"/>
</dbReference>
<feature type="region of interest" description="Disordered" evidence="12">
    <location>
        <begin position="1"/>
        <end position="32"/>
    </location>
</feature>
<evidence type="ECO:0000256" key="9">
    <source>
        <dbReference type="ARBA" id="ARBA00023306"/>
    </source>
</evidence>
<dbReference type="GO" id="GO:0051310">
    <property type="term" value="P:metaphase chromosome alignment"/>
    <property type="evidence" value="ECO:0007669"/>
    <property type="project" value="TreeGrafter"/>
</dbReference>
<sequence length="722" mass="79545">MAYVKVNRSFLGPGKRPVRSRRATKTKPKQEWVSTVHDLTVHRATPEELSWRREIHQSKNRAAAQLELRERAVRRSFRRSHPCSRTALDSVSQRITREQCQLQDALAQSDQAIALVKDLFGDAPRRHTGFPHVTVAPSCEPRSEVPLLQRAEPLTRLSVDAQTPNELDRDLEEEGSEDDPSPHSTWKRDTRRSNALLLQDACFHEERENGLLTPDPQAPCSCSSDPCHVSEDQQAALNATLQVRRVRPQSDSPSLLVSQVLNPSPATPKKPDKKTRPCGTSRTQDVSRLNSSALSSLSGNQSSLEVLQGMLGEVEEQLDSLAPHEAPEAAETQQGAPSLTGFSMSLVSSLGRLARHLRQSHEKVQKEVEHRKRVEEEVQDQRRLLDALTVESLSLREENTALQKHLKELEQRLDTLLLAAGGLGEPGGMGSKEESGPANGGACDSVTSHMDAAVSLEREVQEQVLLPPAVLLSPPRQMDSQPLSTQVQGCSLQCHGMTTRGSSAVFPGVEGRNERCDSHSIPSFASLPRLSPSWDPNTVLMHCQTSVSDPCRQHYWVGAQLEQLCSASLGGGGPQEQGTETRAACRVAASTAWQATLMEKRLQELNRQSAAARSKILELIEQQRQEADSPASPSFSPVPPAASMRTPQVAISLPERDLPVDSNYGGRCVWDVHSWHGGGVRCLWGRYGPWRPVAGGSTQDTRRHFQCFTCASLLACWGHLWQ</sequence>
<dbReference type="Proteomes" id="UP000694397">
    <property type="component" value="Chromosome 24"/>
</dbReference>
<dbReference type="Ensembl" id="ENSSFOT00015025475.2">
    <property type="protein sequence ID" value="ENSSFOP00015025197.2"/>
    <property type="gene ID" value="ENSSFOG00015016226.2"/>
</dbReference>